<feature type="disulfide bond" evidence="5">
    <location>
        <begin position="142"/>
        <end position="169"/>
    </location>
</feature>
<keyword evidence="4" id="KW-0325">Glycoprotein</keyword>
<feature type="disulfide bond" evidence="5">
    <location>
        <begin position="1273"/>
        <end position="1300"/>
    </location>
</feature>
<feature type="domain" description="Sushi" evidence="8">
    <location>
        <begin position="1235"/>
        <end position="1302"/>
    </location>
</feature>
<evidence type="ECO:0000259" key="9">
    <source>
        <dbReference type="PROSITE" id="PS51390"/>
    </source>
</evidence>
<dbReference type="Pfam" id="PF00095">
    <property type="entry name" value="WAP"/>
    <property type="match status" value="1"/>
</dbReference>
<dbReference type="InterPro" id="IPR013783">
    <property type="entry name" value="Ig-like_fold"/>
</dbReference>
<feature type="region of interest" description="Disordered" evidence="6">
    <location>
        <begin position="803"/>
        <end position="847"/>
    </location>
</feature>
<dbReference type="CDD" id="cd00033">
    <property type="entry name" value="CCP"/>
    <property type="match status" value="11"/>
</dbReference>
<feature type="domain" description="Sushi" evidence="8">
    <location>
        <begin position="300"/>
        <end position="357"/>
    </location>
</feature>
<accession>A0A182PJR7</accession>
<sequence length="1752" mass="194367">MLLLKKNLLCWLLLSAILVKTVYCAPTAAVTEADDENDSEWDEDEESSEADDDGRVYKNPRNSPSTECPRDEEQATLLGQKCLRKCSSDEDCKSKKKKCLCDGACGMSCIKPDRECPDLSQPSLGSVTLSGKHFGSRATYTCPHGYHVVGLQSRLCQADGSWAGSEPVCKQNIYCLEPPTIEHARHSALPEQATFDLDSTVQYHCHTGYATAGFPRAKCLAVDGQASWYGPDISCEPRSCGQPPDPAHGWHAGESYTFGGKVTYHCGEGYELVGRAERYCQADGSWTPKELPTCVLVTSVQCPSPENPRNGKAIYTSTSYNSVVSYECRYGYTLVGESSRRCGADKRWTGTLPACKEINCGHPGTLYNGWLENIESGTGLGASIIFRCHPEMLLVGNTSSVCQIDGRWRYPLPQCLAPCVVPSISQGQVIPIEFDIDVNSTTVVPTSGSSSKVKHGTVLEVICDEHYEFPFSSLSPPTCNNGTWSVIPRCAPARCKTMPKPPKFGMVLAPKTEHGMRARFKCKDGYNLTAPGGKPIPDPNNYVLICSFGNWTGEMPQCTEVYCQFPGYIPNGKVLLVGNMGLYDYRPYVRKVINNKQIMYECDKGYVIETGPPGATCIGGKWSPIELPICTPGQHPRLRWNRRRRSLDLRMRFHRSNQLKQHYRYLQRKLEEHDAYHQHEVVKRSAPTAYRGQITPKRHYTFEDFQRFRAKRSIEASRNAILRSAFHTAMVRERRELSDVEKAYSKYYERIKAKYRNYVQNLLGFNKARTIPTHDDIHVQDGRWHSYPDSDPVSRNRGVQNGREAEAGQLVGTPAPSPVATRRPRPHKAKQGKARKPKLPPPITIPDINEQSRYRLDFIESAENNRTTDHLNENDIYSNYFPPPLTGRYHTSWQFASEVTPGHRNEGNQYRATQYRGRNRTEPSLEESPLALMEKLQSQIIRRKRDTREGGSSMEETKRAQKANRKALNQTDVDSMDPAKKVKFKGPCEPLASEPYAQLEIVRPGKDPNETFGPGTIVRVTCTKGYVSNIINPNATAKCVRGRWKPTKPTCSMKPCFVPSTEHGKYYDASVDLTTIDAVRPTTASLTPMEMIENGKMINFQCDHGYNTQWNKVTDMFDLQGPSNLRCWNGEWAVSSLPECLPAPCVLPPIMHAMYQGGYRAGLTIAHGSSVMIQCESGMGSASSVQMDCALGSLTPETINCGYISSRKSRDDDSSSIIVLDGNNVTSSEDENDGRECGPPGKIHGSLVYKNGEQMDENSEEGFPSGTEITFDCIASITGEQTTWKIICEDGQWIGRSMNCDDDDPLFHRIPSANGSCMFRNNEPHVVSFYNDLEIREDIVEFPPGTTIISRCVDIGKYAMIGTSVRTCVRSEWSGQKPSCFGLNQENDYAMEKPPTILIRHQNGPIAQSNDGKLIVYPGTTVHLECLWMRRFGNPKWNVSHDYRKYPEGWSSDEGRDPQLEYRISIMHAVKDDSGSFTCVTPARHTHTVEVVVKAVHCNEIQVRRGLSASTGETMMGTRVLFSCTNGNALIGTPEISCLPSGNWSAPLPVCESVECGEVPIQPSSNGSAPRVAILSREVGGRAAFSCPPGYGLRGPSEAICLPTGEWGGPFPSCVEVQCFHPGAPQNGYAQGTPPYRAGDVVQFNCNPEYMMQGQPIIACQDNGRWSGGLPKCVQACSYPGTAISGRMSSVKFYYSIGESITFTCDAGLELRGAKMLKCLKNGKWSNAIPTCVNPDAVNVRTDAKGVFKRDN</sequence>
<feature type="domain" description="Sushi" evidence="8">
    <location>
        <begin position="1617"/>
        <end position="1673"/>
    </location>
</feature>
<feature type="disulfide bond" evidence="5">
    <location>
        <begin position="388"/>
        <end position="415"/>
    </location>
</feature>
<dbReference type="InterPro" id="IPR035976">
    <property type="entry name" value="Sushi/SCR/CCP_sf"/>
</dbReference>
<feature type="signal peptide" evidence="7">
    <location>
        <begin position="1"/>
        <end position="24"/>
    </location>
</feature>
<feature type="chain" id="PRO_5008131491" description="Sushi, von Willebrand factor type A, EGF and pentraxin domain-containing protein 1" evidence="7">
    <location>
        <begin position="25"/>
        <end position="1752"/>
    </location>
</feature>
<dbReference type="Pfam" id="PF00084">
    <property type="entry name" value="Sushi"/>
    <property type="match status" value="10"/>
</dbReference>
<evidence type="ECO:0000256" key="5">
    <source>
        <dbReference type="PROSITE-ProRule" id="PRU00302"/>
    </source>
</evidence>
<feature type="region of interest" description="Disordered" evidence="6">
    <location>
        <begin position="34"/>
        <end position="71"/>
    </location>
</feature>
<dbReference type="EnsemblMetazoa" id="AEPI007181-RA">
    <property type="protein sequence ID" value="AEPI007181-PA"/>
    <property type="gene ID" value="AEPI007181"/>
</dbReference>
<dbReference type="SUPFAM" id="SSF57535">
    <property type="entry name" value="Complement control module/SCR domain"/>
    <property type="match status" value="13"/>
</dbReference>
<feature type="compositionally biased region" description="Acidic residues" evidence="6">
    <location>
        <begin position="34"/>
        <end position="52"/>
    </location>
</feature>
<feature type="compositionally biased region" description="Basic residues" evidence="6">
    <location>
        <begin position="822"/>
        <end position="838"/>
    </location>
</feature>
<evidence type="ECO:0000256" key="1">
    <source>
        <dbReference type="ARBA" id="ARBA00022659"/>
    </source>
</evidence>
<protein>
    <recommendedName>
        <fullName evidence="12">Sushi, von Willebrand factor type A, EGF and pentraxin domain-containing protein 1</fullName>
    </recommendedName>
</protein>
<feature type="domain" description="Sushi" evidence="8">
    <location>
        <begin position="986"/>
        <end position="1053"/>
    </location>
</feature>
<dbReference type="Proteomes" id="UP000075885">
    <property type="component" value="Unassembled WGS sequence"/>
</dbReference>
<comment type="caution">
    <text evidence="5">Lacks conserved residue(s) required for the propagation of feature annotation.</text>
</comment>
<feature type="domain" description="Sushi" evidence="8">
    <location>
        <begin position="238"/>
        <end position="296"/>
    </location>
</feature>
<feature type="region of interest" description="Disordered" evidence="6">
    <location>
        <begin position="942"/>
        <end position="968"/>
    </location>
</feature>
<feature type="domain" description="Sushi" evidence="8">
    <location>
        <begin position="493"/>
        <end position="560"/>
    </location>
</feature>
<feature type="domain" description="Sushi" evidence="8">
    <location>
        <begin position="107"/>
        <end position="171"/>
    </location>
</feature>
<feature type="domain" description="Sushi" evidence="8">
    <location>
        <begin position="561"/>
        <end position="632"/>
    </location>
</feature>
<dbReference type="InterPro" id="IPR008197">
    <property type="entry name" value="WAP_dom"/>
</dbReference>
<dbReference type="GO" id="GO:0005576">
    <property type="term" value="C:extracellular region"/>
    <property type="evidence" value="ECO:0007669"/>
    <property type="project" value="InterPro"/>
</dbReference>
<name>A0A182PJR7_9DIPT</name>
<dbReference type="PROSITE" id="PS51390">
    <property type="entry name" value="WAP"/>
    <property type="match status" value="1"/>
</dbReference>
<feature type="disulfide bond" evidence="5">
    <location>
        <begin position="1524"/>
        <end position="1551"/>
    </location>
</feature>
<evidence type="ECO:0000313" key="10">
    <source>
        <dbReference type="EnsemblMetazoa" id="AEPI007181-PA"/>
    </source>
</evidence>
<feature type="disulfide bond" evidence="5">
    <location>
        <begin position="1646"/>
        <end position="1673"/>
    </location>
</feature>
<evidence type="ECO:0000256" key="6">
    <source>
        <dbReference type="SAM" id="MobiDB-lite"/>
    </source>
</evidence>
<proteinExistence type="predicted"/>
<feature type="disulfide bond" evidence="5">
    <location>
        <begin position="1587"/>
        <end position="1614"/>
    </location>
</feature>
<dbReference type="InterPro" id="IPR050350">
    <property type="entry name" value="Compl-Cell_Adhes-Reg"/>
</dbReference>
<keyword evidence="2" id="KW-0677">Repeat</keyword>
<feature type="domain" description="Sushi" evidence="8">
    <location>
        <begin position="173"/>
        <end position="237"/>
    </location>
</feature>
<evidence type="ECO:0000256" key="2">
    <source>
        <dbReference type="ARBA" id="ARBA00022737"/>
    </source>
</evidence>
<evidence type="ECO:0008006" key="12">
    <source>
        <dbReference type="Google" id="ProtNLM"/>
    </source>
</evidence>
<feature type="domain" description="Sushi" evidence="8">
    <location>
        <begin position="358"/>
        <end position="417"/>
    </location>
</feature>
<feature type="disulfide bond" evidence="5">
    <location>
        <begin position="328"/>
        <end position="355"/>
    </location>
</feature>
<evidence type="ECO:0000313" key="11">
    <source>
        <dbReference type="Proteomes" id="UP000075885"/>
    </source>
</evidence>
<organism evidence="10 11">
    <name type="scientific">Anopheles epiroticus</name>
    <dbReference type="NCBI Taxonomy" id="199890"/>
    <lineage>
        <taxon>Eukaryota</taxon>
        <taxon>Metazoa</taxon>
        <taxon>Ecdysozoa</taxon>
        <taxon>Arthropoda</taxon>
        <taxon>Hexapoda</taxon>
        <taxon>Insecta</taxon>
        <taxon>Pterygota</taxon>
        <taxon>Neoptera</taxon>
        <taxon>Endopterygota</taxon>
        <taxon>Diptera</taxon>
        <taxon>Nematocera</taxon>
        <taxon>Culicoidea</taxon>
        <taxon>Culicidae</taxon>
        <taxon>Anophelinae</taxon>
        <taxon>Anopheles</taxon>
    </lineage>
</organism>
<feature type="domain" description="Sushi" evidence="8">
    <location>
        <begin position="1554"/>
        <end position="1616"/>
    </location>
</feature>
<reference evidence="10" key="2">
    <citation type="submission" date="2020-05" db="UniProtKB">
        <authorList>
            <consortium name="EnsemblMetazoa"/>
        </authorList>
    </citation>
    <scope>IDENTIFICATION</scope>
    <source>
        <strain evidence="10">Epiroticus2</strain>
    </source>
</reference>
<dbReference type="Gene3D" id="2.60.40.10">
    <property type="entry name" value="Immunoglobulins"/>
    <property type="match status" value="1"/>
</dbReference>
<dbReference type="Gene3D" id="2.10.70.10">
    <property type="entry name" value="Complement Module, domain 1"/>
    <property type="match status" value="15"/>
</dbReference>
<reference evidence="11" key="1">
    <citation type="submission" date="2013-03" db="EMBL/GenBank/DDBJ databases">
        <title>The Genome Sequence of Anopheles epiroticus epiroticus2.</title>
        <authorList>
            <consortium name="The Broad Institute Genomics Platform"/>
            <person name="Neafsey D.E."/>
            <person name="Howell P."/>
            <person name="Walker B."/>
            <person name="Young S.K."/>
            <person name="Zeng Q."/>
            <person name="Gargeya S."/>
            <person name="Fitzgerald M."/>
            <person name="Haas B."/>
            <person name="Abouelleil A."/>
            <person name="Allen A.W."/>
            <person name="Alvarado L."/>
            <person name="Arachchi H.M."/>
            <person name="Berlin A.M."/>
            <person name="Chapman S.B."/>
            <person name="Gainer-Dewar J."/>
            <person name="Goldberg J."/>
            <person name="Griggs A."/>
            <person name="Gujja S."/>
            <person name="Hansen M."/>
            <person name="Howarth C."/>
            <person name="Imamovic A."/>
            <person name="Ireland A."/>
            <person name="Larimer J."/>
            <person name="McCowan C."/>
            <person name="Murphy C."/>
            <person name="Pearson M."/>
            <person name="Poon T.W."/>
            <person name="Priest M."/>
            <person name="Roberts A."/>
            <person name="Saif S."/>
            <person name="Shea T."/>
            <person name="Sisk P."/>
            <person name="Sykes S."/>
            <person name="Wortman J."/>
            <person name="Nusbaum C."/>
            <person name="Birren B."/>
        </authorList>
    </citation>
    <scope>NUCLEOTIDE SEQUENCE [LARGE SCALE GENOMIC DNA]</scope>
    <source>
        <strain evidence="11">Epiroticus2</strain>
    </source>
</reference>
<feature type="domain" description="Sushi" evidence="8">
    <location>
        <begin position="1496"/>
        <end position="1553"/>
    </location>
</feature>
<dbReference type="STRING" id="199890.A0A182PJR7"/>
<feature type="domain" description="Sushi" evidence="8">
    <location>
        <begin position="1675"/>
        <end position="1734"/>
    </location>
</feature>
<evidence type="ECO:0000256" key="4">
    <source>
        <dbReference type="ARBA" id="ARBA00023180"/>
    </source>
</evidence>
<dbReference type="PANTHER" id="PTHR19325:SF555">
    <property type="entry name" value="HIG-ANCHORING SCAFFOLD PROTEIN, ISOFORM G"/>
    <property type="match status" value="1"/>
</dbReference>
<keyword evidence="3 5" id="KW-1015">Disulfide bond</keyword>
<dbReference type="FunFam" id="2.10.70.10:FF:000086">
    <property type="entry name" value="Hig-anchoring scaffold protein, isoform A"/>
    <property type="match status" value="1"/>
</dbReference>
<feature type="domain" description="Sushi" evidence="8">
    <location>
        <begin position="1054"/>
        <end position="1142"/>
    </location>
</feature>
<keyword evidence="11" id="KW-1185">Reference proteome</keyword>
<feature type="disulfide bond" evidence="5">
    <location>
        <begin position="1705"/>
        <end position="1732"/>
    </location>
</feature>
<dbReference type="SMART" id="SM00032">
    <property type="entry name" value="CCP"/>
    <property type="match status" value="17"/>
</dbReference>
<keyword evidence="7" id="KW-0732">Signal</keyword>
<feature type="domain" description="WAP" evidence="9">
    <location>
        <begin position="60"/>
        <end position="113"/>
    </location>
</feature>
<dbReference type="PROSITE" id="PS50923">
    <property type="entry name" value="SUSHI"/>
    <property type="match status" value="14"/>
</dbReference>
<dbReference type="GO" id="GO:0030414">
    <property type="term" value="F:peptidase inhibitor activity"/>
    <property type="evidence" value="ECO:0007669"/>
    <property type="project" value="InterPro"/>
</dbReference>
<evidence type="ECO:0000259" key="8">
    <source>
        <dbReference type="PROSITE" id="PS50923"/>
    </source>
</evidence>
<evidence type="ECO:0000256" key="7">
    <source>
        <dbReference type="SAM" id="SignalP"/>
    </source>
</evidence>
<keyword evidence="1 5" id="KW-0768">Sushi</keyword>
<dbReference type="InterPro" id="IPR000436">
    <property type="entry name" value="Sushi_SCR_CCP_dom"/>
</dbReference>
<evidence type="ECO:0000256" key="3">
    <source>
        <dbReference type="ARBA" id="ARBA00023157"/>
    </source>
</evidence>
<dbReference type="PANTHER" id="PTHR19325">
    <property type="entry name" value="COMPLEMENT COMPONENT-RELATED SUSHI DOMAIN-CONTAINING"/>
    <property type="match status" value="1"/>
</dbReference>
<dbReference type="VEuPathDB" id="VectorBase:AEPI007181"/>